<dbReference type="KEGG" id="ccp:CHC_T00004265001"/>
<dbReference type="AlphaFoldDB" id="R7QBC0"/>
<reference evidence="7" key="1">
    <citation type="journal article" date="2013" name="Proc. Natl. Acad. Sci. U.S.A.">
        <title>Genome structure and metabolic features in the red seaweed Chondrus crispus shed light on evolution of the Archaeplastida.</title>
        <authorList>
            <person name="Collen J."/>
            <person name="Porcel B."/>
            <person name="Carre W."/>
            <person name="Ball S.G."/>
            <person name="Chaparro C."/>
            <person name="Tonon T."/>
            <person name="Barbeyron T."/>
            <person name="Michel G."/>
            <person name="Noel B."/>
            <person name="Valentin K."/>
            <person name="Elias M."/>
            <person name="Artiguenave F."/>
            <person name="Arun A."/>
            <person name="Aury J.M."/>
            <person name="Barbosa-Neto J.F."/>
            <person name="Bothwell J.H."/>
            <person name="Bouget F.Y."/>
            <person name="Brillet L."/>
            <person name="Cabello-Hurtado F."/>
            <person name="Capella-Gutierrez S."/>
            <person name="Charrier B."/>
            <person name="Cladiere L."/>
            <person name="Cock J.M."/>
            <person name="Coelho S.M."/>
            <person name="Colleoni C."/>
            <person name="Czjzek M."/>
            <person name="Da Silva C."/>
            <person name="Delage L."/>
            <person name="Denoeud F."/>
            <person name="Deschamps P."/>
            <person name="Dittami S.M."/>
            <person name="Gabaldon T."/>
            <person name="Gachon C.M."/>
            <person name="Groisillier A."/>
            <person name="Herve C."/>
            <person name="Jabbari K."/>
            <person name="Katinka M."/>
            <person name="Kloareg B."/>
            <person name="Kowalczyk N."/>
            <person name="Labadie K."/>
            <person name="Leblanc C."/>
            <person name="Lopez P.J."/>
            <person name="McLachlan D.H."/>
            <person name="Meslet-Cladiere L."/>
            <person name="Moustafa A."/>
            <person name="Nehr Z."/>
            <person name="Nyvall Collen P."/>
            <person name="Panaud O."/>
            <person name="Partensky F."/>
            <person name="Poulain J."/>
            <person name="Rensing S.A."/>
            <person name="Rousvoal S."/>
            <person name="Samson G."/>
            <person name="Symeonidi A."/>
            <person name="Weissenbach J."/>
            <person name="Zambounis A."/>
            <person name="Wincker P."/>
            <person name="Boyen C."/>
        </authorList>
    </citation>
    <scope>NUCLEOTIDE SEQUENCE [LARGE SCALE GENOMIC DNA]</scope>
    <source>
        <strain evidence="7">cv. Stackhouse</strain>
    </source>
</reference>
<dbReference type="PANTHER" id="PTHR42913">
    <property type="entry name" value="APOPTOSIS-INDUCING FACTOR 1"/>
    <property type="match status" value="1"/>
</dbReference>
<dbReference type="GO" id="GO:0003955">
    <property type="term" value="F:NAD(P)H dehydrogenase (quinone) activity"/>
    <property type="evidence" value="ECO:0007669"/>
    <property type="project" value="TreeGrafter"/>
</dbReference>
<dbReference type="STRING" id="2769.R7QBC0"/>
<dbReference type="Gramene" id="CDF35812">
    <property type="protein sequence ID" value="CDF35812"/>
    <property type="gene ID" value="CHC_T00004265001"/>
</dbReference>
<keyword evidence="7" id="KW-1185">Reference proteome</keyword>
<dbReference type="InterPro" id="IPR051169">
    <property type="entry name" value="NADH-Q_oxidoreductase"/>
</dbReference>
<sequence>MAFHAVPSLKRKMFSQFGFVSAFSLGRGGRNLTAFPSRQKCGTRRHQHVKAVLRPNIAVVGGGHGGISVALRLMTLPWTRLTKPTVTLIDRKDRFTFLPMLYELALGQVERWEVAPKFTDLLADSSIKFVQGNVENLDLASGAVEGTLMGEKGSPEFRVPFDRLVLALGVQPGGIDKVPGAKEYAIPFYGLQDAFSLKERIASLRKNSSPSKVVNIVVVGGSFCGVELASCLAEDFGSAASVMVVEPSDRLLAQGTDFNRRISEKSLVANGAVTLYRSRVAEITKDKVVIEKLDGGTANIVRYPSDLVLWTAGTEASSALPNFDVPLGERGLIATDSLLQVKEHENRIFALGDSASVDIESKYNGTAQVAVQQAEYAAWNTWASLMGKPKLQYRYAHLGEMMVLGAKNATVTTSVGLELDGGAAWAARRLAYLARMPTDRHRARVAASWAANPLLSGMGDLVKESRKYRTNNI</sequence>
<evidence type="ECO:0000313" key="7">
    <source>
        <dbReference type="Proteomes" id="UP000012073"/>
    </source>
</evidence>
<proteinExistence type="predicted"/>
<dbReference type="GO" id="GO:0019646">
    <property type="term" value="P:aerobic electron transport chain"/>
    <property type="evidence" value="ECO:0007669"/>
    <property type="project" value="TreeGrafter"/>
</dbReference>
<keyword evidence="4" id="KW-0560">Oxidoreductase</keyword>
<dbReference type="Gene3D" id="3.50.50.100">
    <property type="match status" value="1"/>
</dbReference>
<dbReference type="OrthoDB" id="5376590at2759"/>
<dbReference type="PhylomeDB" id="R7QBC0"/>
<comment type="cofactor">
    <cofactor evidence="1">
        <name>FAD</name>
        <dbReference type="ChEBI" id="CHEBI:57692"/>
    </cofactor>
</comment>
<evidence type="ECO:0000256" key="1">
    <source>
        <dbReference type="ARBA" id="ARBA00001974"/>
    </source>
</evidence>
<accession>R7QBC0</accession>
<dbReference type="GeneID" id="17323395"/>
<protein>
    <recommendedName>
        <fullName evidence="5">FAD/NAD(P)-binding domain-containing protein</fullName>
    </recommendedName>
</protein>
<keyword evidence="2" id="KW-0285">Flavoprotein</keyword>
<evidence type="ECO:0000259" key="5">
    <source>
        <dbReference type="Pfam" id="PF07992"/>
    </source>
</evidence>
<dbReference type="Pfam" id="PF07992">
    <property type="entry name" value="Pyr_redox_2"/>
    <property type="match status" value="1"/>
</dbReference>
<gene>
    <name evidence="6" type="ORF">CHC_T00004265001</name>
</gene>
<dbReference type="SUPFAM" id="SSF51905">
    <property type="entry name" value="FAD/NAD(P)-binding domain"/>
    <property type="match status" value="2"/>
</dbReference>
<evidence type="ECO:0000256" key="3">
    <source>
        <dbReference type="ARBA" id="ARBA00022827"/>
    </source>
</evidence>
<dbReference type="InterPro" id="IPR036188">
    <property type="entry name" value="FAD/NAD-bd_sf"/>
</dbReference>
<dbReference type="Proteomes" id="UP000012073">
    <property type="component" value="Unassembled WGS sequence"/>
</dbReference>
<evidence type="ECO:0000256" key="2">
    <source>
        <dbReference type="ARBA" id="ARBA00022630"/>
    </source>
</evidence>
<dbReference type="RefSeq" id="XP_005715631.1">
    <property type="nucleotide sequence ID" value="XM_005715574.1"/>
</dbReference>
<keyword evidence="3" id="KW-0274">FAD</keyword>
<organism evidence="6 7">
    <name type="scientific">Chondrus crispus</name>
    <name type="common">Carrageen Irish moss</name>
    <name type="synonym">Polymorpha crispa</name>
    <dbReference type="NCBI Taxonomy" id="2769"/>
    <lineage>
        <taxon>Eukaryota</taxon>
        <taxon>Rhodophyta</taxon>
        <taxon>Florideophyceae</taxon>
        <taxon>Rhodymeniophycidae</taxon>
        <taxon>Gigartinales</taxon>
        <taxon>Gigartinaceae</taxon>
        <taxon>Chondrus</taxon>
    </lineage>
</organism>
<feature type="domain" description="FAD/NAD(P)-binding" evidence="5">
    <location>
        <begin position="56"/>
        <end position="374"/>
    </location>
</feature>
<dbReference type="PANTHER" id="PTHR42913:SF4">
    <property type="entry name" value="ALTERNATIVE NAD(P)H-UBIQUINONE OXIDOREDUCTASE C1, CHLOROPLASTIC_MITOCHONDRIAL"/>
    <property type="match status" value="1"/>
</dbReference>
<evidence type="ECO:0000256" key="4">
    <source>
        <dbReference type="ARBA" id="ARBA00023002"/>
    </source>
</evidence>
<dbReference type="PRINTS" id="PR00411">
    <property type="entry name" value="PNDRDTASEI"/>
</dbReference>
<dbReference type="PRINTS" id="PR00368">
    <property type="entry name" value="FADPNR"/>
</dbReference>
<name>R7QBC0_CHOCR</name>
<dbReference type="InterPro" id="IPR023753">
    <property type="entry name" value="FAD/NAD-binding_dom"/>
</dbReference>
<dbReference type="OMA" id="GTPMKFG"/>
<evidence type="ECO:0000313" key="6">
    <source>
        <dbReference type="EMBL" id="CDF35812.1"/>
    </source>
</evidence>
<dbReference type="EMBL" id="HG001749">
    <property type="protein sequence ID" value="CDF35812.1"/>
    <property type="molecule type" value="Genomic_DNA"/>
</dbReference>